<keyword evidence="3" id="KW-1185">Reference proteome</keyword>
<dbReference type="AlphaFoldDB" id="A0A5M8FU91"/>
<evidence type="ECO:0000259" key="1">
    <source>
        <dbReference type="Pfam" id="PF01471"/>
    </source>
</evidence>
<dbReference type="InterPro" id="IPR036366">
    <property type="entry name" value="PGBDSf"/>
</dbReference>
<dbReference type="Proteomes" id="UP000322981">
    <property type="component" value="Unassembled WGS sequence"/>
</dbReference>
<dbReference type="Pfam" id="PF01471">
    <property type="entry name" value="PG_binding_1"/>
    <property type="match status" value="1"/>
</dbReference>
<name>A0A5M8FU91_9GAMM</name>
<gene>
    <name evidence="2" type="ORF">F2Q65_02255</name>
</gene>
<dbReference type="SUPFAM" id="SSF47090">
    <property type="entry name" value="PGBD-like"/>
    <property type="match status" value="1"/>
</dbReference>
<sequence length="101" mass="10667">MPMQPMSTSAPPTIKSGSRGPYVSYCQNLLNARLPSHGCLWVDGIFGPKTDAAVRQYQGMKGLKRDGIVGPLTWTALEVGPPPIKKRPSVALPPVPASGGL</sequence>
<comment type="caution">
    <text evidence="2">The sequence shown here is derived from an EMBL/GenBank/DDBJ whole genome shotgun (WGS) entry which is preliminary data.</text>
</comment>
<accession>A0A5M8FU91</accession>
<dbReference type="Gene3D" id="1.10.101.10">
    <property type="entry name" value="PGBD-like superfamily/PGBD"/>
    <property type="match status" value="1"/>
</dbReference>
<dbReference type="EMBL" id="VWXX01000002">
    <property type="protein sequence ID" value="KAA6187366.1"/>
    <property type="molecule type" value="Genomic_DNA"/>
</dbReference>
<dbReference type="InterPro" id="IPR036365">
    <property type="entry name" value="PGBD-like_sf"/>
</dbReference>
<feature type="domain" description="Peptidoglycan binding-like" evidence="1">
    <location>
        <begin position="22"/>
        <end position="77"/>
    </location>
</feature>
<evidence type="ECO:0000313" key="2">
    <source>
        <dbReference type="EMBL" id="KAA6187366.1"/>
    </source>
</evidence>
<organism evidence="2 3">
    <name type="scientific">Thiohalocapsa marina</name>
    <dbReference type="NCBI Taxonomy" id="424902"/>
    <lineage>
        <taxon>Bacteria</taxon>
        <taxon>Pseudomonadati</taxon>
        <taxon>Pseudomonadota</taxon>
        <taxon>Gammaproteobacteria</taxon>
        <taxon>Chromatiales</taxon>
        <taxon>Chromatiaceae</taxon>
        <taxon>Thiohalocapsa</taxon>
    </lineage>
</organism>
<reference evidence="2 3" key="1">
    <citation type="submission" date="2019-09" db="EMBL/GenBank/DDBJ databases">
        <title>Whole-genome sequence of the purple sulfur bacterium Thiohalocapsa marina DSM 19078.</title>
        <authorList>
            <person name="Kyndt J.A."/>
            <person name="Meyer T.E."/>
        </authorList>
    </citation>
    <scope>NUCLEOTIDE SEQUENCE [LARGE SCALE GENOMIC DNA]</scope>
    <source>
        <strain evidence="2 3">DSM 19078</strain>
    </source>
</reference>
<dbReference type="InterPro" id="IPR002477">
    <property type="entry name" value="Peptidoglycan-bd-like"/>
</dbReference>
<protein>
    <submittedName>
        <fullName evidence="2">Peptidoglycan-binding protein</fullName>
    </submittedName>
</protein>
<proteinExistence type="predicted"/>
<evidence type="ECO:0000313" key="3">
    <source>
        <dbReference type="Proteomes" id="UP000322981"/>
    </source>
</evidence>
<dbReference type="OrthoDB" id="1491023at2"/>